<keyword evidence="2" id="KW-0808">Transferase</keyword>
<dbReference type="Gene3D" id="3.40.630.30">
    <property type="match status" value="1"/>
</dbReference>
<dbReference type="SUPFAM" id="SSF55729">
    <property type="entry name" value="Acyl-CoA N-acyltransferases (Nat)"/>
    <property type="match status" value="1"/>
</dbReference>
<comment type="caution">
    <text evidence="2">The sequence shown here is derived from an EMBL/GenBank/DDBJ whole genome shotgun (WGS) entry which is preliminary data.</text>
</comment>
<dbReference type="EC" id="2.3.-.-" evidence="2"/>
<dbReference type="InterPro" id="IPR016181">
    <property type="entry name" value="Acyl_CoA_acyltransferase"/>
</dbReference>
<dbReference type="RefSeq" id="WP_198515498.1">
    <property type="nucleotide sequence ID" value="NZ_JBHTBD010000001.1"/>
</dbReference>
<dbReference type="PANTHER" id="PTHR42791:SF1">
    <property type="entry name" value="N-ACETYLTRANSFERASE DOMAIN-CONTAINING PROTEIN"/>
    <property type="match status" value="1"/>
</dbReference>
<organism evidence="2 3">
    <name type="scientific">Marinobacter aromaticivorans</name>
    <dbReference type="NCBI Taxonomy" id="1494078"/>
    <lineage>
        <taxon>Bacteria</taxon>
        <taxon>Pseudomonadati</taxon>
        <taxon>Pseudomonadota</taxon>
        <taxon>Gammaproteobacteria</taxon>
        <taxon>Pseudomonadales</taxon>
        <taxon>Marinobacteraceae</taxon>
        <taxon>Marinobacter</taxon>
    </lineage>
</organism>
<name>A0ABW2IQV0_9GAMM</name>
<dbReference type="InterPro" id="IPR052523">
    <property type="entry name" value="Trichothecene_AcTrans"/>
</dbReference>
<evidence type="ECO:0000313" key="2">
    <source>
        <dbReference type="EMBL" id="MFC7293303.1"/>
    </source>
</evidence>
<keyword evidence="3" id="KW-1185">Reference proteome</keyword>
<keyword evidence="2" id="KW-0012">Acyltransferase</keyword>
<evidence type="ECO:0000313" key="3">
    <source>
        <dbReference type="Proteomes" id="UP001596506"/>
    </source>
</evidence>
<proteinExistence type="predicted"/>
<reference evidence="3" key="1">
    <citation type="journal article" date="2019" name="Int. J. Syst. Evol. Microbiol.">
        <title>The Global Catalogue of Microorganisms (GCM) 10K type strain sequencing project: providing services to taxonomists for standard genome sequencing and annotation.</title>
        <authorList>
            <consortium name="The Broad Institute Genomics Platform"/>
            <consortium name="The Broad Institute Genome Sequencing Center for Infectious Disease"/>
            <person name="Wu L."/>
            <person name="Ma J."/>
        </authorList>
    </citation>
    <scope>NUCLEOTIDE SEQUENCE [LARGE SCALE GENOMIC DNA]</scope>
    <source>
        <strain evidence="3">CCUG 60559</strain>
    </source>
</reference>
<dbReference type="GO" id="GO:0016746">
    <property type="term" value="F:acyltransferase activity"/>
    <property type="evidence" value="ECO:0007669"/>
    <property type="project" value="UniProtKB-KW"/>
</dbReference>
<dbReference type="PROSITE" id="PS51186">
    <property type="entry name" value="GNAT"/>
    <property type="match status" value="1"/>
</dbReference>
<dbReference type="CDD" id="cd04301">
    <property type="entry name" value="NAT_SF"/>
    <property type="match status" value="1"/>
</dbReference>
<evidence type="ECO:0000259" key="1">
    <source>
        <dbReference type="PROSITE" id="PS51186"/>
    </source>
</evidence>
<accession>A0ABW2IQV0</accession>
<dbReference type="Proteomes" id="UP001596506">
    <property type="component" value="Unassembled WGS sequence"/>
</dbReference>
<dbReference type="PANTHER" id="PTHR42791">
    <property type="entry name" value="GNAT FAMILY ACETYLTRANSFERASE"/>
    <property type="match status" value="1"/>
</dbReference>
<dbReference type="InterPro" id="IPR000182">
    <property type="entry name" value="GNAT_dom"/>
</dbReference>
<sequence>MNTPVPGIFPLGSQHLPAAADLCALAMKDNPLHVRVFGQPDSPRVRRLTRLFRGLLAYVHRKGALVGAFNGRELVGVIGLLPPRHCKPAFRDMPGLLLALLMSTKSPVGLIRLAVWLGTWARIDPAEPHWHLGPLAVKPAWQGSGIGTQLMKHALHHGKGDCFYLETDTPANVVFYGKFGFSVRAAPEILSLPSWVMIRPGAAGDGGVVVRHGQVQSDDRDERLCFIAYRCMYVKPGRGIECSVPLLQNFMRTFFRNHYGGCVDIATGNGWHDGRVNNTKP</sequence>
<dbReference type="EMBL" id="JBHTBD010000001">
    <property type="protein sequence ID" value="MFC7293303.1"/>
    <property type="molecule type" value="Genomic_DNA"/>
</dbReference>
<gene>
    <name evidence="2" type="ORF">ACFQQA_01065</name>
</gene>
<protein>
    <submittedName>
        <fullName evidence="2">GNAT family N-acetyltransferase</fullName>
        <ecNumber evidence="2">2.3.-.-</ecNumber>
    </submittedName>
</protein>
<dbReference type="Pfam" id="PF00583">
    <property type="entry name" value="Acetyltransf_1"/>
    <property type="match status" value="1"/>
</dbReference>
<feature type="domain" description="N-acetyltransferase" evidence="1">
    <location>
        <begin position="20"/>
        <end position="202"/>
    </location>
</feature>